<keyword evidence="10" id="KW-1185">Reference proteome</keyword>
<dbReference type="SUPFAM" id="SSF46689">
    <property type="entry name" value="Homeodomain-like"/>
    <property type="match status" value="2"/>
</dbReference>
<feature type="domain" description="Response regulatory" evidence="8">
    <location>
        <begin position="3"/>
        <end position="120"/>
    </location>
</feature>
<evidence type="ECO:0000256" key="1">
    <source>
        <dbReference type="ARBA" id="ARBA00018672"/>
    </source>
</evidence>
<dbReference type="PROSITE" id="PS00041">
    <property type="entry name" value="HTH_ARAC_FAMILY_1"/>
    <property type="match status" value="1"/>
</dbReference>
<evidence type="ECO:0000313" key="10">
    <source>
        <dbReference type="Proteomes" id="UP000822152"/>
    </source>
</evidence>
<dbReference type="InterPro" id="IPR018062">
    <property type="entry name" value="HTH_AraC-typ_CS"/>
</dbReference>
<dbReference type="InterPro" id="IPR011006">
    <property type="entry name" value="CheY-like_superfamily"/>
</dbReference>
<keyword evidence="3" id="KW-0238">DNA-binding</keyword>
<evidence type="ECO:0000256" key="4">
    <source>
        <dbReference type="ARBA" id="ARBA00023163"/>
    </source>
</evidence>
<organism evidence="9 10">
    <name type="scientific">Blautia wexlerae</name>
    <dbReference type="NCBI Taxonomy" id="418240"/>
    <lineage>
        <taxon>Bacteria</taxon>
        <taxon>Bacillati</taxon>
        <taxon>Bacillota</taxon>
        <taxon>Clostridia</taxon>
        <taxon>Lachnospirales</taxon>
        <taxon>Lachnospiraceae</taxon>
        <taxon>Blautia</taxon>
    </lineage>
</organism>
<evidence type="ECO:0000259" key="7">
    <source>
        <dbReference type="PROSITE" id="PS01124"/>
    </source>
</evidence>
<gene>
    <name evidence="9" type="ORF">G4952_10620</name>
</gene>
<comment type="function">
    <text evidence="5">May play the central regulatory role in sporulation. It may be an element of the effector pathway responsible for the activation of sporulation genes in response to nutritional stress. Spo0A may act in concert with spo0H (a sigma factor) to control the expression of some genes that are critical to the sporulation process.</text>
</comment>
<evidence type="ECO:0000259" key="8">
    <source>
        <dbReference type="PROSITE" id="PS50110"/>
    </source>
</evidence>
<dbReference type="Gene3D" id="1.10.10.60">
    <property type="entry name" value="Homeodomain-like"/>
    <property type="match status" value="2"/>
</dbReference>
<proteinExistence type="predicted"/>
<feature type="modified residue" description="4-aspartylphosphate" evidence="6">
    <location>
        <position position="55"/>
    </location>
</feature>
<keyword evidence="2" id="KW-0805">Transcription regulation</keyword>
<dbReference type="Pfam" id="PF00072">
    <property type="entry name" value="Response_reg"/>
    <property type="match status" value="1"/>
</dbReference>
<reference evidence="9 10" key="1">
    <citation type="journal article" date="2020" name="Cell Host Microbe">
        <title>Functional and Genomic Variation between Human-Derived Isolates of Lachnospiraceae Reveals Inter- and Intra-Species Diversity.</title>
        <authorList>
            <person name="Sorbara M.T."/>
            <person name="Littmann E.R."/>
            <person name="Fontana E."/>
            <person name="Moody T.U."/>
            <person name="Kohout C.E."/>
            <person name="Gjonbalaj M."/>
            <person name="Eaton V."/>
            <person name="Seok R."/>
            <person name="Leiner I.M."/>
            <person name="Pamer E.G."/>
        </authorList>
    </citation>
    <scope>NUCLEOTIDE SEQUENCE [LARGE SCALE GENOMIC DNA]</scope>
    <source>
        <strain evidence="9 10">MSK.20.11</strain>
    </source>
</reference>
<comment type="caution">
    <text evidence="9">The sequence shown here is derived from an EMBL/GenBank/DDBJ whole genome shotgun (WGS) entry which is preliminary data.</text>
</comment>
<dbReference type="RefSeq" id="WP_173743693.1">
    <property type="nucleotide sequence ID" value="NZ_JAAIPF010000023.1"/>
</dbReference>
<dbReference type="PANTHER" id="PTHR43280">
    <property type="entry name" value="ARAC-FAMILY TRANSCRIPTIONAL REGULATOR"/>
    <property type="match status" value="1"/>
</dbReference>
<protein>
    <recommendedName>
        <fullName evidence="1">Stage 0 sporulation protein A homolog</fullName>
    </recommendedName>
</protein>
<dbReference type="Proteomes" id="UP000822152">
    <property type="component" value="Unassembled WGS sequence"/>
</dbReference>
<dbReference type="EMBL" id="JAAIPF010000023">
    <property type="protein sequence ID" value="NSF74257.1"/>
    <property type="molecule type" value="Genomic_DNA"/>
</dbReference>
<dbReference type="InterPro" id="IPR001789">
    <property type="entry name" value="Sig_transdc_resp-reg_receiver"/>
</dbReference>
<keyword evidence="6" id="KW-0597">Phosphoprotein</keyword>
<dbReference type="SUPFAM" id="SSF52172">
    <property type="entry name" value="CheY-like"/>
    <property type="match status" value="1"/>
</dbReference>
<keyword evidence="4" id="KW-0804">Transcription</keyword>
<name>A0ABX2GPS9_9FIRM</name>
<dbReference type="InterPro" id="IPR018060">
    <property type="entry name" value="HTH_AraC"/>
</dbReference>
<dbReference type="SMART" id="SM00448">
    <property type="entry name" value="REC"/>
    <property type="match status" value="1"/>
</dbReference>
<dbReference type="PANTHER" id="PTHR43280:SF35">
    <property type="entry name" value="RESPONSE REGULATOR"/>
    <property type="match status" value="1"/>
</dbReference>
<evidence type="ECO:0000256" key="3">
    <source>
        <dbReference type="ARBA" id="ARBA00023125"/>
    </source>
</evidence>
<dbReference type="CDD" id="cd17536">
    <property type="entry name" value="REC_YesN-like"/>
    <property type="match status" value="1"/>
</dbReference>
<dbReference type="SMART" id="SM00342">
    <property type="entry name" value="HTH_ARAC"/>
    <property type="match status" value="1"/>
</dbReference>
<dbReference type="Gene3D" id="3.40.50.2300">
    <property type="match status" value="1"/>
</dbReference>
<dbReference type="Pfam" id="PF12833">
    <property type="entry name" value="HTH_18"/>
    <property type="match status" value="1"/>
</dbReference>
<accession>A0ABX2GPS9</accession>
<evidence type="ECO:0000256" key="2">
    <source>
        <dbReference type="ARBA" id="ARBA00023015"/>
    </source>
</evidence>
<dbReference type="InterPro" id="IPR009057">
    <property type="entry name" value="Homeodomain-like_sf"/>
</dbReference>
<sequence length="397" mass="46383">MYKTLFVDDERLIREGISNLIDWERITGQELTLAENAKVALKYLEHEKYEIVISDIYMQDMNGIELAKCIKGKWPDVVVILLSAYEDFDYARKAIEAGVFKYLLKPVIPEELEDAVNEAISQVKINEETKKRIDHSQEVLEDYRRELKKNLWKDILSGNMRNEDEIFERFEKMNMSKNISPIYVVVYKTDDESMLYQNQVAIDKVVSSCFEGYIDTVFMDNYIVILLKKENAKSVLYAFGDLVKEMFHFEVYMGEGKTVKDLSTLHMSVESAKYNIQKNRANKKDEPTQIVLAAVEMIRKEIENVDFNINTIANALYLTPAYFSRVFKRKMGMTCIDFIKNYRINLAKELLQNTDLSIQQISEKTGYATVYYFSQQFKQVTGESPGSFRKKRQKFDV</sequence>
<dbReference type="PROSITE" id="PS50110">
    <property type="entry name" value="RESPONSE_REGULATORY"/>
    <property type="match status" value="1"/>
</dbReference>
<evidence type="ECO:0000313" key="9">
    <source>
        <dbReference type="EMBL" id="NSF74257.1"/>
    </source>
</evidence>
<feature type="domain" description="HTH araC/xylS-type" evidence="7">
    <location>
        <begin position="292"/>
        <end position="391"/>
    </location>
</feature>
<dbReference type="PROSITE" id="PS01124">
    <property type="entry name" value="HTH_ARAC_FAMILY_2"/>
    <property type="match status" value="1"/>
</dbReference>
<evidence type="ECO:0000256" key="6">
    <source>
        <dbReference type="PROSITE-ProRule" id="PRU00169"/>
    </source>
</evidence>
<evidence type="ECO:0000256" key="5">
    <source>
        <dbReference type="ARBA" id="ARBA00024867"/>
    </source>
</evidence>